<evidence type="ECO:0000256" key="6">
    <source>
        <dbReference type="ARBA" id="ARBA00023306"/>
    </source>
</evidence>
<evidence type="ECO:0000256" key="4">
    <source>
        <dbReference type="ARBA" id="ARBA00022705"/>
    </source>
</evidence>
<protein>
    <recommendedName>
        <fullName evidence="3 8">DNA replication regulator SLD2</fullName>
    </recommendedName>
</protein>
<evidence type="ECO:0000256" key="5">
    <source>
        <dbReference type="ARBA" id="ARBA00023242"/>
    </source>
</evidence>
<feature type="compositionally biased region" description="Basic and acidic residues" evidence="9">
    <location>
        <begin position="37"/>
        <end position="61"/>
    </location>
</feature>
<evidence type="ECO:0000256" key="1">
    <source>
        <dbReference type="ARBA" id="ARBA00004123"/>
    </source>
</evidence>
<accession>A0A9P8N137</accession>
<evidence type="ECO:0000313" key="10">
    <source>
        <dbReference type="EMBL" id="KAH0964657.1"/>
    </source>
</evidence>
<keyword evidence="4 8" id="KW-0235">DNA replication</keyword>
<comment type="caution">
    <text evidence="10">The sequence shown here is derived from an EMBL/GenBank/DDBJ whole genome shotgun (WGS) entry which is preliminary data.</text>
</comment>
<dbReference type="GO" id="GO:1902977">
    <property type="term" value="P:mitotic DNA replication preinitiation complex assembly"/>
    <property type="evidence" value="ECO:0007669"/>
    <property type="project" value="TreeGrafter"/>
</dbReference>
<feature type="region of interest" description="Disordered" evidence="9">
    <location>
        <begin position="23"/>
        <end position="211"/>
    </location>
</feature>
<comment type="similarity">
    <text evidence="2 8">Belongs to the SLD2 family.</text>
</comment>
<dbReference type="Pfam" id="PF11719">
    <property type="entry name" value="Drc1-Sld2"/>
    <property type="match status" value="1"/>
</dbReference>
<dbReference type="GO" id="GO:0000727">
    <property type="term" value="P:double-strand break repair via break-induced replication"/>
    <property type="evidence" value="ECO:0007669"/>
    <property type="project" value="TreeGrafter"/>
</dbReference>
<feature type="region of interest" description="Disordered" evidence="9">
    <location>
        <begin position="266"/>
        <end position="453"/>
    </location>
</feature>
<dbReference type="Proteomes" id="UP000824596">
    <property type="component" value="Unassembled WGS sequence"/>
</dbReference>
<feature type="compositionally biased region" description="Basic residues" evidence="9">
    <location>
        <begin position="333"/>
        <end position="346"/>
    </location>
</feature>
<comment type="function">
    <text evidence="7 8">Has a role in the initiation of DNA replication. Required at S-phase checkpoint.</text>
</comment>
<evidence type="ECO:0000256" key="2">
    <source>
        <dbReference type="ARBA" id="ARBA00007276"/>
    </source>
</evidence>
<organism evidence="10 11">
    <name type="scientific">Hirsutella rhossiliensis</name>
    <dbReference type="NCBI Taxonomy" id="111463"/>
    <lineage>
        <taxon>Eukaryota</taxon>
        <taxon>Fungi</taxon>
        <taxon>Dikarya</taxon>
        <taxon>Ascomycota</taxon>
        <taxon>Pezizomycotina</taxon>
        <taxon>Sordariomycetes</taxon>
        <taxon>Hypocreomycetidae</taxon>
        <taxon>Hypocreales</taxon>
        <taxon>Ophiocordycipitaceae</taxon>
        <taxon>Hirsutella</taxon>
    </lineage>
</organism>
<evidence type="ECO:0000313" key="11">
    <source>
        <dbReference type="Proteomes" id="UP000824596"/>
    </source>
</evidence>
<dbReference type="EMBL" id="JAIZPD010000004">
    <property type="protein sequence ID" value="KAH0964657.1"/>
    <property type="molecule type" value="Genomic_DNA"/>
</dbReference>
<feature type="compositionally biased region" description="Basic and acidic residues" evidence="9">
    <location>
        <begin position="131"/>
        <end position="148"/>
    </location>
</feature>
<name>A0A9P8N137_9HYPO</name>
<proteinExistence type="inferred from homology"/>
<reference evidence="10" key="1">
    <citation type="submission" date="2021-09" db="EMBL/GenBank/DDBJ databases">
        <title>A high-quality genome of the endoparasitic fungus Hirsutella rhossiliensis with a comparison of Hirsutella genomes reveals transposable elements contributing to genome size variation.</title>
        <authorList>
            <person name="Lin R."/>
            <person name="Jiao Y."/>
            <person name="Sun X."/>
            <person name="Ling J."/>
            <person name="Xie B."/>
            <person name="Cheng X."/>
        </authorList>
    </citation>
    <scope>NUCLEOTIDE SEQUENCE</scope>
    <source>
        <strain evidence="10">HR02</strain>
    </source>
</reference>
<feature type="compositionally biased region" description="Basic and acidic residues" evidence="9">
    <location>
        <begin position="81"/>
        <end position="94"/>
    </location>
</feature>
<evidence type="ECO:0000256" key="9">
    <source>
        <dbReference type="SAM" id="MobiDB-lite"/>
    </source>
</evidence>
<keyword evidence="11" id="KW-1185">Reference proteome</keyword>
<evidence type="ECO:0000256" key="8">
    <source>
        <dbReference type="RuleBase" id="RU367067"/>
    </source>
</evidence>
<dbReference type="GO" id="GO:0003688">
    <property type="term" value="F:DNA replication origin binding"/>
    <property type="evidence" value="ECO:0007669"/>
    <property type="project" value="TreeGrafter"/>
</dbReference>
<dbReference type="PANTHER" id="PTHR28124:SF1">
    <property type="entry name" value="DNA REPLICATION REGULATOR SLD2"/>
    <property type="match status" value="1"/>
</dbReference>
<keyword evidence="6 8" id="KW-0131">Cell cycle</keyword>
<dbReference type="GO" id="GO:0003697">
    <property type="term" value="F:single-stranded DNA binding"/>
    <property type="evidence" value="ECO:0007669"/>
    <property type="project" value="TreeGrafter"/>
</dbReference>
<dbReference type="Gene3D" id="1.10.10.1460">
    <property type="match status" value="1"/>
</dbReference>
<dbReference type="GeneID" id="68354214"/>
<dbReference type="RefSeq" id="XP_044722170.1">
    <property type="nucleotide sequence ID" value="XM_044863556.1"/>
</dbReference>
<comment type="subcellular location">
    <subcellularLocation>
        <location evidence="1 8">Nucleus</location>
    </subcellularLocation>
</comment>
<keyword evidence="5 8" id="KW-0539">Nucleus</keyword>
<dbReference type="InterPro" id="IPR021110">
    <property type="entry name" value="DNA_rep_checkpnt_protein"/>
</dbReference>
<evidence type="ECO:0000256" key="3">
    <source>
        <dbReference type="ARBA" id="ARBA00018363"/>
    </source>
</evidence>
<dbReference type="GO" id="GO:0031261">
    <property type="term" value="C:DNA replication preinitiation complex"/>
    <property type="evidence" value="ECO:0007669"/>
    <property type="project" value="TreeGrafter"/>
</dbReference>
<gene>
    <name evidence="10" type="ORF">HRG_05085</name>
</gene>
<feature type="compositionally biased region" description="Acidic residues" evidence="9">
    <location>
        <begin position="309"/>
        <end position="319"/>
    </location>
</feature>
<dbReference type="GO" id="GO:0006270">
    <property type="term" value="P:DNA replication initiation"/>
    <property type="evidence" value="ECO:0007669"/>
    <property type="project" value="UniProtKB-UniRule"/>
</dbReference>
<dbReference type="AlphaFoldDB" id="A0A9P8N137"/>
<sequence>MNEELTFLYEAKAKDLRAHLKTWENDWARTHRGSKPGRQDIKDNPGIAEKYKEYSKDDEPRSKKRRPEPTPSETPLKRTRHAETPHRDRARDDELMNSPGISRKLFSPAKVTSLGPTPQKDGRVLGLFDLLVERELGTPSQKNKDAAKKPASRYNIHATPSKRTGSENVDGDAELARTPMSASKRHLVNATMTPMKNRGETRCGRTPTSVSKLQFDTPAFLKRNTLPTLNENDAFDMPAPLKLPRKPLVRGLSEIVASLRRVEEETLDDDLEALREAENEQDGGAPVKRPPQMPTEPDSQARRLPLGGFDDEGLYDSPEEDKSHRNGNPLAVYKKKAPKRTTRRVNIKPTWNKRPTDMAESSGSLEADEDSTLGARPDAAGPSGQVEGLLDDQDFQDVNPTRKPKAKAAKEGPIKKTVRKVNELAHANFQRLKLRNSGAKGGPGHNSRFRRRR</sequence>
<dbReference type="OrthoDB" id="8775810at2759"/>
<evidence type="ECO:0000256" key="7">
    <source>
        <dbReference type="ARBA" id="ARBA00025253"/>
    </source>
</evidence>
<dbReference type="PANTHER" id="PTHR28124">
    <property type="entry name" value="DNA REPLICATION REGULATOR SLD2"/>
    <property type="match status" value="1"/>
</dbReference>
<dbReference type="InterPro" id="IPR040203">
    <property type="entry name" value="Sld2"/>
</dbReference>